<evidence type="ECO:0000256" key="3">
    <source>
        <dbReference type="ARBA" id="ARBA00023125"/>
    </source>
</evidence>
<feature type="domain" description="Tyr recombinase" evidence="6">
    <location>
        <begin position="179"/>
        <end position="362"/>
    </location>
</feature>
<dbReference type="PANTHER" id="PTHR30349:SF64">
    <property type="entry name" value="PROPHAGE INTEGRASE INTD-RELATED"/>
    <property type="match status" value="1"/>
</dbReference>
<comment type="caution">
    <text evidence="8">The sequence shown here is derived from an EMBL/GenBank/DDBJ whole genome shotgun (WGS) entry which is preliminary data.</text>
</comment>
<evidence type="ECO:0000256" key="4">
    <source>
        <dbReference type="ARBA" id="ARBA00023172"/>
    </source>
</evidence>
<dbReference type="PROSITE" id="PS51898">
    <property type="entry name" value="TYR_RECOMBINASE"/>
    <property type="match status" value="1"/>
</dbReference>
<dbReference type="InterPro" id="IPR050090">
    <property type="entry name" value="Tyrosine_recombinase_XerCD"/>
</dbReference>
<dbReference type="Gene3D" id="1.10.150.130">
    <property type="match status" value="1"/>
</dbReference>
<dbReference type="InterPro" id="IPR044068">
    <property type="entry name" value="CB"/>
</dbReference>
<protein>
    <submittedName>
        <fullName evidence="8">Site-specific recombinase, phage integrase family</fullName>
    </submittedName>
</protein>
<dbReference type="Proteomes" id="UP000004594">
    <property type="component" value="Unassembled WGS sequence"/>
</dbReference>
<dbReference type="Pfam" id="PF14659">
    <property type="entry name" value="Phage_int_SAM_3"/>
    <property type="match status" value="1"/>
</dbReference>
<dbReference type="GO" id="GO:0003677">
    <property type="term" value="F:DNA binding"/>
    <property type="evidence" value="ECO:0007669"/>
    <property type="project" value="UniProtKB-UniRule"/>
</dbReference>
<feature type="domain" description="Core-binding (CB)" evidence="7">
    <location>
        <begin position="73"/>
        <end position="156"/>
    </location>
</feature>
<evidence type="ECO:0000313" key="8">
    <source>
        <dbReference type="EMBL" id="EFR42280.1"/>
    </source>
</evidence>
<keyword evidence="4" id="KW-0233">DNA recombination</keyword>
<dbReference type="InterPro" id="IPR013762">
    <property type="entry name" value="Integrase-like_cat_sf"/>
</dbReference>
<dbReference type="GO" id="GO:0006310">
    <property type="term" value="P:DNA recombination"/>
    <property type="evidence" value="ECO:0007669"/>
    <property type="project" value="UniProtKB-KW"/>
</dbReference>
<dbReference type="InterPro" id="IPR002104">
    <property type="entry name" value="Integrase_catalytic"/>
</dbReference>
<dbReference type="RefSeq" id="WP_007555145.1">
    <property type="nucleotide sequence ID" value="NZ_AENT01000028.1"/>
</dbReference>
<sequence>MPNNRKRRTKGEGSIVEYRKGHFRAFLDLGKHPVTHKRVRKTFSGTSRAEVLKKLQNALADKNKGVLTHTSNTPFNVFALHFLELKKNTIKESTFTYYKTHIEKDFIPILKDTPISRIDVNKINQLLNYMLNVKKNSPTSIKTKKTTLHAIFKQAIYESLITKNPVEFSIKLSKSRAKKEIIPFTKQEISSLLAASKDNNSLYTLYPIIRLVIETGMRRGEVLGLHWDDIDYTKNTITIKRSVSSFGVTSTKTTSSYRTLIVSKDTLEMLKKYKKHDTKVFVNAIYSYLSPNLLSKKFKILCDELGIVNQHFHNLRHTNATWLINQGVDIATVSRRLGHSNISTTLNTYTHFIPEADKKASTIIGSLISTCD</sequence>
<reference evidence="8 9" key="1">
    <citation type="submission" date="2010-11" db="EMBL/GenBank/DDBJ databases">
        <authorList>
            <person name="Durkin A.S."/>
            <person name="Madupu R."/>
            <person name="Torralba M."/>
            <person name="Gillis M."/>
            <person name="Methe B."/>
            <person name="Sutton G."/>
            <person name="Nelson K.E."/>
        </authorList>
    </citation>
    <scope>NUCLEOTIDE SEQUENCE [LARGE SCALE GENOMIC DNA]</scope>
    <source>
        <strain evidence="8 9">UPII 345-E</strain>
    </source>
</reference>
<evidence type="ECO:0000259" key="6">
    <source>
        <dbReference type="PROSITE" id="PS51898"/>
    </source>
</evidence>
<dbReference type="eggNOG" id="COG0582">
    <property type="taxonomic scope" value="Bacteria"/>
</dbReference>
<dbReference type="CDD" id="cd01189">
    <property type="entry name" value="INT_ICEBs1_C_like"/>
    <property type="match status" value="1"/>
</dbReference>
<name>E4LAC6_9FIRM</name>
<evidence type="ECO:0000256" key="2">
    <source>
        <dbReference type="ARBA" id="ARBA00022908"/>
    </source>
</evidence>
<dbReference type="InterPro" id="IPR010998">
    <property type="entry name" value="Integrase_recombinase_N"/>
</dbReference>
<dbReference type="GO" id="GO:0015074">
    <property type="term" value="P:DNA integration"/>
    <property type="evidence" value="ECO:0007669"/>
    <property type="project" value="UniProtKB-KW"/>
</dbReference>
<dbReference type="OrthoDB" id="9769726at2"/>
<keyword evidence="2" id="KW-0229">DNA integration</keyword>
<evidence type="ECO:0000313" key="9">
    <source>
        <dbReference type="Proteomes" id="UP000004594"/>
    </source>
</evidence>
<dbReference type="Gene3D" id="1.10.443.10">
    <property type="entry name" value="Intergrase catalytic core"/>
    <property type="match status" value="1"/>
</dbReference>
<proteinExistence type="inferred from homology"/>
<gene>
    <name evidence="8" type="ORF">HMPREF9220_0756</name>
</gene>
<evidence type="ECO:0000256" key="5">
    <source>
        <dbReference type="PROSITE-ProRule" id="PRU01248"/>
    </source>
</evidence>
<accession>E4LAC6</accession>
<evidence type="ECO:0000256" key="1">
    <source>
        <dbReference type="ARBA" id="ARBA00008857"/>
    </source>
</evidence>
<dbReference type="PROSITE" id="PS51900">
    <property type="entry name" value="CB"/>
    <property type="match status" value="1"/>
</dbReference>
<dbReference type="PANTHER" id="PTHR30349">
    <property type="entry name" value="PHAGE INTEGRASE-RELATED"/>
    <property type="match status" value="1"/>
</dbReference>
<dbReference type="SUPFAM" id="SSF56349">
    <property type="entry name" value="DNA breaking-rejoining enzymes"/>
    <property type="match status" value="1"/>
</dbReference>
<organism evidence="8 9">
    <name type="scientific">Dialister micraerophilus UPII 345-E</name>
    <dbReference type="NCBI Taxonomy" id="910314"/>
    <lineage>
        <taxon>Bacteria</taxon>
        <taxon>Bacillati</taxon>
        <taxon>Bacillota</taxon>
        <taxon>Negativicutes</taxon>
        <taxon>Veillonellales</taxon>
        <taxon>Veillonellaceae</taxon>
        <taxon>Dialister</taxon>
    </lineage>
</organism>
<dbReference type="InterPro" id="IPR011010">
    <property type="entry name" value="DNA_brk_join_enz"/>
</dbReference>
<dbReference type="InterPro" id="IPR004107">
    <property type="entry name" value="Integrase_SAM-like_N"/>
</dbReference>
<comment type="similarity">
    <text evidence="1">Belongs to the 'phage' integrase family.</text>
</comment>
<keyword evidence="3 5" id="KW-0238">DNA-binding</keyword>
<dbReference type="Pfam" id="PF00589">
    <property type="entry name" value="Phage_integrase"/>
    <property type="match status" value="1"/>
</dbReference>
<dbReference type="AlphaFoldDB" id="E4LAC6"/>
<evidence type="ECO:0000259" key="7">
    <source>
        <dbReference type="PROSITE" id="PS51900"/>
    </source>
</evidence>
<dbReference type="EMBL" id="AENT01000028">
    <property type="protein sequence ID" value="EFR42280.1"/>
    <property type="molecule type" value="Genomic_DNA"/>
</dbReference>